<dbReference type="EMBL" id="CAJOBI010059786">
    <property type="protein sequence ID" value="CAF4410485.1"/>
    <property type="molecule type" value="Genomic_DNA"/>
</dbReference>
<organism evidence="1 2">
    <name type="scientific">Rotaria magnacalcarata</name>
    <dbReference type="NCBI Taxonomy" id="392030"/>
    <lineage>
        <taxon>Eukaryota</taxon>
        <taxon>Metazoa</taxon>
        <taxon>Spiralia</taxon>
        <taxon>Gnathifera</taxon>
        <taxon>Rotifera</taxon>
        <taxon>Eurotatoria</taxon>
        <taxon>Bdelloidea</taxon>
        <taxon>Philodinida</taxon>
        <taxon>Philodinidae</taxon>
        <taxon>Rotaria</taxon>
    </lineage>
</organism>
<dbReference type="AlphaFoldDB" id="A0A8S2VPA7"/>
<comment type="caution">
    <text evidence="1">The sequence shown here is derived from an EMBL/GenBank/DDBJ whole genome shotgun (WGS) entry which is preliminary data.</text>
</comment>
<proteinExistence type="predicted"/>
<reference evidence="1" key="1">
    <citation type="submission" date="2021-02" db="EMBL/GenBank/DDBJ databases">
        <authorList>
            <person name="Nowell W R."/>
        </authorList>
    </citation>
    <scope>NUCLEOTIDE SEQUENCE</scope>
</reference>
<dbReference type="Proteomes" id="UP000676336">
    <property type="component" value="Unassembled WGS sequence"/>
</dbReference>
<name>A0A8S2VPA7_9BILA</name>
<evidence type="ECO:0000313" key="2">
    <source>
        <dbReference type="Proteomes" id="UP000676336"/>
    </source>
</evidence>
<sequence>MAPSAAAAAASASYANQMPRVRGPSQMSNYLNPLSFLPQSIVDSNQQQQANVYSHHQMLMSSKNGSIMNGYPLQPQQ</sequence>
<protein>
    <submittedName>
        <fullName evidence="1">Uncharacterized protein</fullName>
    </submittedName>
</protein>
<gene>
    <name evidence="1" type="ORF">SMN809_LOCUS30876</name>
</gene>
<evidence type="ECO:0000313" key="1">
    <source>
        <dbReference type="EMBL" id="CAF4410485.1"/>
    </source>
</evidence>
<accession>A0A8S2VPA7</accession>